<comment type="similarity">
    <text evidence="2">Belongs to the glutaredoxin family. CC-type subfamily.</text>
</comment>
<sequence length="163" mass="17688">MQDMSQSTAVRAPNEPSTEKLFRLACDNAVVIFTLSSCYMCHALCSLLYTLGVKPTVHEIDDDTELQESLISLSSNTDIKRASGTNELLDHTYSFRSWSTATSSSSQPSSSLSFPKYSFYSPNLNVPAVFVGGMLLGGLQEVMSAHINGSLIPLLKDAGALWL</sequence>
<dbReference type="Proteomes" id="UP000825935">
    <property type="component" value="Chromosome 18"/>
</dbReference>
<dbReference type="InterPro" id="IPR011905">
    <property type="entry name" value="GlrX-like_pln_2"/>
</dbReference>
<dbReference type="OrthoDB" id="1929732at2759"/>
<reference evidence="6" key="1">
    <citation type="submission" date="2021-08" db="EMBL/GenBank/DDBJ databases">
        <title>WGS assembly of Ceratopteris richardii.</title>
        <authorList>
            <person name="Marchant D.B."/>
            <person name="Chen G."/>
            <person name="Jenkins J."/>
            <person name="Shu S."/>
            <person name="Leebens-Mack J."/>
            <person name="Grimwood J."/>
            <person name="Schmutz J."/>
            <person name="Soltis P."/>
            <person name="Soltis D."/>
            <person name="Chen Z.-H."/>
        </authorList>
    </citation>
    <scope>NUCLEOTIDE SEQUENCE</scope>
    <source>
        <strain evidence="6">Whitten #5841</strain>
        <tissue evidence="6">Leaf</tissue>
    </source>
</reference>
<accession>A0A8T2SPP9</accession>
<feature type="domain" description="Glutaredoxin" evidence="5">
    <location>
        <begin position="30"/>
        <end position="75"/>
    </location>
</feature>
<dbReference type="OMA" id="MSAHING"/>
<dbReference type="PROSITE" id="PS51354">
    <property type="entry name" value="GLUTAREDOXIN_2"/>
    <property type="match status" value="1"/>
</dbReference>
<evidence type="ECO:0000256" key="1">
    <source>
        <dbReference type="ARBA" id="ARBA00004496"/>
    </source>
</evidence>
<keyword evidence="7" id="KW-1185">Reference proteome</keyword>
<evidence type="ECO:0000313" key="6">
    <source>
        <dbReference type="EMBL" id="KAH7365167.1"/>
    </source>
</evidence>
<dbReference type="EMBL" id="CM035423">
    <property type="protein sequence ID" value="KAH7365167.1"/>
    <property type="molecule type" value="Genomic_DNA"/>
</dbReference>
<dbReference type="Gene3D" id="3.40.30.10">
    <property type="entry name" value="Glutaredoxin"/>
    <property type="match status" value="1"/>
</dbReference>
<dbReference type="AlphaFoldDB" id="A0A8T2SPP9"/>
<dbReference type="SUPFAM" id="SSF52833">
    <property type="entry name" value="Thioredoxin-like"/>
    <property type="match status" value="1"/>
</dbReference>
<dbReference type="GO" id="GO:0005737">
    <property type="term" value="C:cytoplasm"/>
    <property type="evidence" value="ECO:0007669"/>
    <property type="project" value="UniProtKB-SubCell"/>
</dbReference>
<dbReference type="InterPro" id="IPR002109">
    <property type="entry name" value="Glutaredoxin"/>
</dbReference>
<gene>
    <name evidence="6" type="ORF">KP509_18G012200</name>
</gene>
<organism evidence="6 7">
    <name type="scientific">Ceratopteris richardii</name>
    <name type="common">Triangle waterfern</name>
    <dbReference type="NCBI Taxonomy" id="49495"/>
    <lineage>
        <taxon>Eukaryota</taxon>
        <taxon>Viridiplantae</taxon>
        <taxon>Streptophyta</taxon>
        <taxon>Embryophyta</taxon>
        <taxon>Tracheophyta</taxon>
        <taxon>Polypodiopsida</taxon>
        <taxon>Polypodiidae</taxon>
        <taxon>Polypodiales</taxon>
        <taxon>Pteridineae</taxon>
        <taxon>Pteridaceae</taxon>
        <taxon>Parkerioideae</taxon>
        <taxon>Ceratopteris</taxon>
    </lineage>
</organism>
<evidence type="ECO:0000256" key="3">
    <source>
        <dbReference type="ARBA" id="ARBA00022490"/>
    </source>
</evidence>
<proteinExistence type="inferred from homology"/>
<dbReference type="InterPro" id="IPR036249">
    <property type="entry name" value="Thioredoxin-like_sf"/>
</dbReference>
<protein>
    <recommendedName>
        <fullName evidence="5">Glutaredoxin domain-containing protein</fullName>
    </recommendedName>
</protein>
<keyword evidence="3" id="KW-0963">Cytoplasm</keyword>
<dbReference type="Pfam" id="PF00462">
    <property type="entry name" value="Glutaredoxin"/>
    <property type="match status" value="1"/>
</dbReference>
<comment type="subcellular location">
    <subcellularLocation>
        <location evidence="1">Cytoplasm</location>
    </subcellularLocation>
</comment>
<dbReference type="PANTHER" id="PTHR10168">
    <property type="entry name" value="GLUTAREDOXIN"/>
    <property type="match status" value="1"/>
</dbReference>
<evidence type="ECO:0000256" key="2">
    <source>
        <dbReference type="ARBA" id="ARBA00007568"/>
    </source>
</evidence>
<evidence type="ECO:0000256" key="4">
    <source>
        <dbReference type="ARBA" id="ARBA00023284"/>
    </source>
</evidence>
<evidence type="ECO:0000259" key="5">
    <source>
        <dbReference type="Pfam" id="PF00462"/>
    </source>
</evidence>
<keyword evidence="4" id="KW-0676">Redox-active center</keyword>
<comment type="caution">
    <text evidence="6">The sequence shown here is derived from an EMBL/GenBank/DDBJ whole genome shotgun (WGS) entry which is preliminary data.</text>
</comment>
<evidence type="ECO:0000313" key="7">
    <source>
        <dbReference type="Proteomes" id="UP000825935"/>
    </source>
</evidence>
<name>A0A8T2SPP9_CERRI</name>